<reference evidence="4" key="1">
    <citation type="journal article" date="2014" name="Int. J. Syst. Evol. Microbiol.">
        <title>Complete genome sequence of Corynebacterium casei LMG S-19264T (=DSM 44701T), isolated from a smear-ripened cheese.</title>
        <authorList>
            <consortium name="US DOE Joint Genome Institute (JGI-PGF)"/>
            <person name="Walter F."/>
            <person name="Albersmeier A."/>
            <person name="Kalinowski J."/>
            <person name="Ruckert C."/>
        </authorList>
    </citation>
    <scope>NUCLEOTIDE SEQUENCE</scope>
    <source>
        <strain evidence="4">JCM 14719</strain>
    </source>
</reference>
<keyword evidence="2" id="KW-0560">Oxidoreductase</keyword>
<dbReference type="EC" id="1.1.1.133" evidence="2"/>
<dbReference type="UniPathway" id="UPA00124"/>
<dbReference type="InterPro" id="IPR029903">
    <property type="entry name" value="RmlD-like-bd"/>
</dbReference>
<proteinExistence type="inferred from homology"/>
<gene>
    <name evidence="4" type="ORF">GCM10007043_16580</name>
</gene>
<dbReference type="Proteomes" id="UP000637720">
    <property type="component" value="Unassembled WGS sequence"/>
</dbReference>
<dbReference type="Gene3D" id="3.90.25.10">
    <property type="entry name" value="UDP-galactose 4-epimerase, domain 1"/>
    <property type="match status" value="1"/>
</dbReference>
<dbReference type="CDD" id="cd05254">
    <property type="entry name" value="dTDP_HR_like_SDR_e"/>
    <property type="match status" value="1"/>
</dbReference>
<dbReference type="GO" id="GO:0019305">
    <property type="term" value="P:dTDP-rhamnose biosynthetic process"/>
    <property type="evidence" value="ECO:0007669"/>
    <property type="project" value="UniProtKB-UniPathway"/>
</dbReference>
<dbReference type="PANTHER" id="PTHR10491:SF4">
    <property type="entry name" value="METHIONINE ADENOSYLTRANSFERASE 2 SUBUNIT BETA"/>
    <property type="match status" value="1"/>
</dbReference>
<dbReference type="AlphaFoldDB" id="A0A8J3B8H3"/>
<reference evidence="4" key="2">
    <citation type="submission" date="2020-09" db="EMBL/GenBank/DDBJ databases">
        <authorList>
            <person name="Sun Q."/>
            <person name="Ohkuma M."/>
        </authorList>
    </citation>
    <scope>NUCLEOTIDE SEQUENCE</scope>
    <source>
        <strain evidence="4">JCM 14719</strain>
    </source>
</reference>
<comment type="pathway">
    <text evidence="2">Carbohydrate biosynthesis; dTDP-L-rhamnose biosynthesis.</text>
</comment>
<dbReference type="PANTHER" id="PTHR10491">
    <property type="entry name" value="DTDP-4-DEHYDRORHAMNOSE REDUCTASE"/>
    <property type="match status" value="1"/>
</dbReference>
<evidence type="ECO:0000313" key="5">
    <source>
        <dbReference type="Proteomes" id="UP000637720"/>
    </source>
</evidence>
<feature type="domain" description="RmlD-like substrate binding" evidence="3">
    <location>
        <begin position="2"/>
        <end position="210"/>
    </location>
</feature>
<dbReference type="InterPro" id="IPR005913">
    <property type="entry name" value="dTDP_dehydrorham_reduct"/>
</dbReference>
<keyword evidence="2" id="KW-0521">NADP</keyword>
<evidence type="ECO:0000313" key="4">
    <source>
        <dbReference type="EMBL" id="GGK03155.1"/>
    </source>
</evidence>
<evidence type="ECO:0000256" key="1">
    <source>
        <dbReference type="ARBA" id="ARBA00010944"/>
    </source>
</evidence>
<name>A0A8J3B8H3_9BACI</name>
<comment type="caution">
    <text evidence="4">The sequence shown here is derived from an EMBL/GenBank/DDBJ whole genome shotgun (WGS) entry which is preliminary data.</text>
</comment>
<protein>
    <recommendedName>
        <fullName evidence="2">dTDP-4-dehydrorhamnose reductase</fullName>
        <ecNumber evidence="2">1.1.1.133</ecNumber>
    </recommendedName>
</protein>
<organism evidence="4 5">
    <name type="scientific">Calditerricola satsumensis</name>
    <dbReference type="NCBI Taxonomy" id="373054"/>
    <lineage>
        <taxon>Bacteria</taxon>
        <taxon>Bacillati</taxon>
        <taxon>Bacillota</taxon>
        <taxon>Bacilli</taxon>
        <taxon>Bacillales</taxon>
        <taxon>Bacillaceae</taxon>
        <taxon>Calditerricola</taxon>
    </lineage>
</organism>
<dbReference type="EMBL" id="BMOF01000034">
    <property type="protein sequence ID" value="GGK03155.1"/>
    <property type="molecule type" value="Genomic_DNA"/>
</dbReference>
<comment type="function">
    <text evidence="2">Catalyzes the reduction of dTDP-6-deoxy-L-lyxo-4-hexulose to yield dTDP-L-rhamnose.</text>
</comment>
<keyword evidence="5" id="KW-1185">Reference proteome</keyword>
<evidence type="ECO:0000256" key="2">
    <source>
        <dbReference type="RuleBase" id="RU364082"/>
    </source>
</evidence>
<evidence type="ECO:0000259" key="3">
    <source>
        <dbReference type="Pfam" id="PF04321"/>
    </source>
</evidence>
<accession>A0A8J3B8H3</accession>
<sequence>MLIAGAGGQLGMELAAWLRRHRPEWTVHAYRRDAWNVACRCQTEALVRALRPDAIVNCAAFTQVDACEMRRVTALRVNAVAPGLLARAAEAVGARLVHISTDYVFDGEKGGCYVEHDVPRPLNTYGWSKLRGEEAVLAAWARHLVVRTAWLYGPHGPNFAQRVLDRLRRGEPVAVVRDVIGPPTHTWDLARFLAEVLPTDATGIVHAANAALSF</sequence>
<comment type="similarity">
    <text evidence="1 2">Belongs to the dTDP-4-dehydrorhamnose reductase family.</text>
</comment>
<dbReference type="NCBIfam" id="TIGR01214">
    <property type="entry name" value="rmlD"/>
    <property type="match status" value="1"/>
</dbReference>
<dbReference type="SUPFAM" id="SSF51735">
    <property type="entry name" value="NAD(P)-binding Rossmann-fold domains"/>
    <property type="match status" value="1"/>
</dbReference>
<dbReference type="Gene3D" id="3.40.50.720">
    <property type="entry name" value="NAD(P)-binding Rossmann-like Domain"/>
    <property type="match status" value="1"/>
</dbReference>
<dbReference type="GO" id="GO:0008831">
    <property type="term" value="F:dTDP-4-dehydrorhamnose reductase activity"/>
    <property type="evidence" value="ECO:0007669"/>
    <property type="project" value="UniProtKB-EC"/>
</dbReference>
<dbReference type="Pfam" id="PF04321">
    <property type="entry name" value="RmlD_sub_bind"/>
    <property type="match status" value="1"/>
</dbReference>
<dbReference type="InterPro" id="IPR036291">
    <property type="entry name" value="NAD(P)-bd_dom_sf"/>
</dbReference>